<reference evidence="1" key="1">
    <citation type="submission" date="2022-03" db="EMBL/GenBank/DDBJ databases">
        <title>Genomic analyses of argali, domestic sheep and their hybrids provide insights into chromosomal evolution, heterosis and genetic basis of agronomic traits.</title>
        <authorList>
            <person name="Li M."/>
        </authorList>
    </citation>
    <scope>NUCLEOTIDE SEQUENCE</scope>
    <source>
        <strain evidence="1">F1 hybrid</strain>
    </source>
</reference>
<dbReference type="Proteomes" id="UP001057279">
    <property type="component" value="Linkage Group LG03"/>
</dbReference>
<name>A0ACB9VCX3_9CETA</name>
<evidence type="ECO:0000313" key="2">
    <source>
        <dbReference type="Proteomes" id="UP001057279"/>
    </source>
</evidence>
<proteinExistence type="predicted"/>
<sequence length="107" mass="12352">MTTPLGNREDVEGEEENKIKEKQKPENARENGQEVICFSTLKRHLMFKEEDDYLQNPLIPVTGSSSVVDNHKRPLKGVTFSREVIVVDLGKDNPMARSYTRLHKERK</sequence>
<dbReference type="EMBL" id="CM043028">
    <property type="protein sequence ID" value="KAI4587335.1"/>
    <property type="molecule type" value="Genomic_DNA"/>
</dbReference>
<evidence type="ECO:0000313" key="1">
    <source>
        <dbReference type="EMBL" id="KAI4587335.1"/>
    </source>
</evidence>
<protein>
    <submittedName>
        <fullName evidence="1">Uncharacterized protein</fullName>
    </submittedName>
</protein>
<organism evidence="1 2">
    <name type="scientific">Ovis ammon polii x Ovis aries</name>
    <dbReference type="NCBI Taxonomy" id="2918886"/>
    <lineage>
        <taxon>Eukaryota</taxon>
        <taxon>Metazoa</taxon>
        <taxon>Chordata</taxon>
        <taxon>Craniata</taxon>
        <taxon>Vertebrata</taxon>
        <taxon>Euteleostomi</taxon>
        <taxon>Mammalia</taxon>
        <taxon>Eutheria</taxon>
        <taxon>Laurasiatheria</taxon>
        <taxon>Artiodactyla</taxon>
        <taxon>Ruminantia</taxon>
        <taxon>Pecora</taxon>
        <taxon>Bovidae</taxon>
        <taxon>Caprinae</taxon>
        <taxon>Ovis</taxon>
    </lineage>
</organism>
<accession>A0ACB9VCX3</accession>
<gene>
    <name evidence="1" type="ORF">MJG53_005122</name>
</gene>
<comment type="caution">
    <text evidence="1">The sequence shown here is derived from an EMBL/GenBank/DDBJ whole genome shotgun (WGS) entry which is preliminary data.</text>
</comment>
<keyword evidence="2" id="KW-1185">Reference proteome</keyword>